<evidence type="ECO:0000259" key="4">
    <source>
        <dbReference type="PROSITE" id="PS50995"/>
    </source>
</evidence>
<dbReference type="PANTHER" id="PTHR42756">
    <property type="entry name" value="TRANSCRIPTIONAL REGULATOR, MARR"/>
    <property type="match status" value="1"/>
</dbReference>
<dbReference type="PANTHER" id="PTHR42756:SF1">
    <property type="entry name" value="TRANSCRIPTIONAL REPRESSOR OF EMRAB OPERON"/>
    <property type="match status" value="1"/>
</dbReference>
<dbReference type="InterPro" id="IPR036390">
    <property type="entry name" value="WH_DNA-bd_sf"/>
</dbReference>
<feature type="domain" description="HTH marR-type" evidence="4">
    <location>
        <begin position="10"/>
        <end position="143"/>
    </location>
</feature>
<dbReference type="SUPFAM" id="SSF46785">
    <property type="entry name" value="Winged helix' DNA-binding domain"/>
    <property type="match status" value="1"/>
</dbReference>
<accession>A0A4Q0YT70</accession>
<keyword evidence="6" id="KW-1185">Reference proteome</keyword>
<name>A0A4Q0YT70_9GAMM</name>
<reference evidence="5 6" key="1">
    <citation type="submission" date="2017-10" db="EMBL/GenBank/DDBJ databases">
        <title>Nyctiphanis sp. nov., isolated from the stomach of the euphausiid Nyctiphanes simplex (Hansen, 1911) in the Gulf of California.</title>
        <authorList>
            <person name="Gomez-Gil B."/>
            <person name="Aguilar-Mendez M."/>
            <person name="Lopez-Cortes A."/>
            <person name="Gomez-Gutierrez J."/>
            <person name="Roque A."/>
            <person name="Lang E."/>
            <person name="Gonzalez-Castillo A."/>
        </authorList>
    </citation>
    <scope>NUCLEOTIDE SEQUENCE [LARGE SCALE GENOMIC DNA]</scope>
    <source>
        <strain evidence="5 6">CAIM 600</strain>
    </source>
</reference>
<organism evidence="5 6">
    <name type="scientific">Veronia nyctiphanis</name>
    <dbReference type="NCBI Taxonomy" id="1278244"/>
    <lineage>
        <taxon>Bacteria</taxon>
        <taxon>Pseudomonadati</taxon>
        <taxon>Pseudomonadota</taxon>
        <taxon>Gammaproteobacteria</taxon>
        <taxon>Vibrionales</taxon>
        <taxon>Vibrionaceae</taxon>
        <taxon>Veronia</taxon>
    </lineage>
</organism>
<dbReference type="SMART" id="SM00347">
    <property type="entry name" value="HTH_MARR"/>
    <property type="match status" value="1"/>
</dbReference>
<keyword evidence="3" id="KW-0804">Transcription</keyword>
<dbReference type="GO" id="GO:0003677">
    <property type="term" value="F:DNA binding"/>
    <property type="evidence" value="ECO:0007669"/>
    <property type="project" value="UniProtKB-KW"/>
</dbReference>
<dbReference type="Pfam" id="PF12802">
    <property type="entry name" value="MarR_2"/>
    <property type="match status" value="1"/>
</dbReference>
<gene>
    <name evidence="5" type="ORF">CS022_16005</name>
</gene>
<dbReference type="OrthoDB" id="8906692at2"/>
<keyword evidence="2" id="KW-0238">DNA-binding</keyword>
<evidence type="ECO:0000313" key="6">
    <source>
        <dbReference type="Proteomes" id="UP000290287"/>
    </source>
</evidence>
<dbReference type="GO" id="GO:0003700">
    <property type="term" value="F:DNA-binding transcription factor activity"/>
    <property type="evidence" value="ECO:0007669"/>
    <property type="project" value="InterPro"/>
</dbReference>
<dbReference type="AlphaFoldDB" id="A0A4Q0YT70"/>
<evidence type="ECO:0000256" key="3">
    <source>
        <dbReference type="ARBA" id="ARBA00023163"/>
    </source>
</evidence>
<dbReference type="PROSITE" id="PS50995">
    <property type="entry name" value="HTH_MARR_2"/>
    <property type="match status" value="1"/>
</dbReference>
<protein>
    <submittedName>
        <fullName evidence="5">MarR family transcriptional regulator</fullName>
    </submittedName>
</protein>
<proteinExistence type="predicted"/>
<dbReference type="PRINTS" id="PR00598">
    <property type="entry name" value="HTHMARR"/>
</dbReference>
<dbReference type="InterPro" id="IPR000835">
    <property type="entry name" value="HTH_MarR-typ"/>
</dbReference>
<dbReference type="InterPro" id="IPR036388">
    <property type="entry name" value="WH-like_DNA-bd_sf"/>
</dbReference>
<evidence type="ECO:0000313" key="5">
    <source>
        <dbReference type="EMBL" id="RXJ72339.1"/>
    </source>
</evidence>
<dbReference type="RefSeq" id="WP_129123119.1">
    <property type="nucleotide sequence ID" value="NZ_PEIB01000022.1"/>
</dbReference>
<dbReference type="Gene3D" id="1.10.10.10">
    <property type="entry name" value="Winged helix-like DNA-binding domain superfamily/Winged helix DNA-binding domain"/>
    <property type="match status" value="1"/>
</dbReference>
<comment type="caution">
    <text evidence="5">The sequence shown here is derived from an EMBL/GenBank/DDBJ whole genome shotgun (WGS) entry which is preliminary data.</text>
</comment>
<sequence length="153" mass="17165">MSAPIDFSLDNFLPYKLVKTAEHVAGGLARLYEEEFGITRPEWRILATLGNRDGVKAKELSAETSLDKVRVSRTLASLESKGYVCRVRDQNDHRAAYLHLTLKGKELYQRIVPRALEWESEMLAGMSAAQYRDLFKALDLLLAKADGVTPSPL</sequence>
<evidence type="ECO:0000256" key="2">
    <source>
        <dbReference type="ARBA" id="ARBA00023125"/>
    </source>
</evidence>
<dbReference type="EMBL" id="PEIB01000022">
    <property type="protein sequence ID" value="RXJ72339.1"/>
    <property type="molecule type" value="Genomic_DNA"/>
</dbReference>
<keyword evidence="1" id="KW-0805">Transcription regulation</keyword>
<evidence type="ECO:0000256" key="1">
    <source>
        <dbReference type="ARBA" id="ARBA00023015"/>
    </source>
</evidence>
<dbReference type="Proteomes" id="UP000290287">
    <property type="component" value="Unassembled WGS sequence"/>
</dbReference>